<dbReference type="EMBL" id="HE575324">
    <property type="protein sequence ID" value="CCC96166.1"/>
    <property type="molecule type" value="Genomic_DNA"/>
</dbReference>
<sequence length="472" mass="52233">MRRTLLDMVESRFEQSAKHFTVKMRSKVHAQSYDNVVAAQQSRRLSPAGLLAMERLSELTALQQRHQRTFDPALRDSATQILRTFPLFSIDEDPHFVHAQKALRLAAYFGAVDLPVTYALINQHTKNAFLLDAFAMASFLYTLPKLKHPQSVEIIGILLPRLREVAPELLAHEAIHILRLLRKHHLDDLQFAQTVTATLTATAEDVPLISIRQGAIVLSETFPEEAQRVLLAAEHRLCDEIETNTDVLEVKAVILDVCHVLSNTCKSSRRMLNSVARRSMDLAQQLTPLDSALVLKSFFVSSYRHLRLLRVLSSSIAGRIVAGEPTKDHGLAASITVQALSHFYVEGCEEVVVSLVKTTVSVLEGYNLALTLLACARLQCVFPRVAPATDTLCTGAPLLRYARNAHSLPVTSRILCAMAQLGRYESDDDISIVLSLLSLWDASRGRSQVTAGSSCWTQSQRLSPTAGAVTQS</sequence>
<accession>G0V3E3</accession>
<evidence type="ECO:0000313" key="1">
    <source>
        <dbReference type="EMBL" id="CCC96166.1"/>
    </source>
</evidence>
<gene>
    <name evidence="1" type="ORF">TCIL3000_11_16800</name>
</gene>
<organism evidence="1">
    <name type="scientific">Trypanosoma congolense (strain IL3000)</name>
    <dbReference type="NCBI Taxonomy" id="1068625"/>
    <lineage>
        <taxon>Eukaryota</taxon>
        <taxon>Discoba</taxon>
        <taxon>Euglenozoa</taxon>
        <taxon>Kinetoplastea</taxon>
        <taxon>Metakinetoplastina</taxon>
        <taxon>Trypanosomatida</taxon>
        <taxon>Trypanosomatidae</taxon>
        <taxon>Trypanosoma</taxon>
        <taxon>Nannomonas</taxon>
    </lineage>
</organism>
<protein>
    <submittedName>
        <fullName evidence="1">Uncharacterized protein TCIL3000_11_16800</fullName>
    </submittedName>
</protein>
<proteinExistence type="predicted"/>
<dbReference type="AlphaFoldDB" id="G0V3E3"/>
<reference evidence="1" key="1">
    <citation type="journal article" date="2012" name="Proc. Natl. Acad. Sci. U.S.A.">
        <title>Antigenic diversity is generated by distinct evolutionary mechanisms in African trypanosome species.</title>
        <authorList>
            <person name="Jackson A.P."/>
            <person name="Berry A."/>
            <person name="Aslett M."/>
            <person name="Allison H.C."/>
            <person name="Burton P."/>
            <person name="Vavrova-Anderson J."/>
            <person name="Brown R."/>
            <person name="Browne H."/>
            <person name="Corton N."/>
            <person name="Hauser H."/>
            <person name="Gamble J."/>
            <person name="Gilderthorp R."/>
            <person name="Marcello L."/>
            <person name="McQuillan J."/>
            <person name="Otto T.D."/>
            <person name="Quail M.A."/>
            <person name="Sanders M.J."/>
            <person name="van Tonder A."/>
            <person name="Ginger M.L."/>
            <person name="Field M.C."/>
            <person name="Barry J.D."/>
            <person name="Hertz-Fowler C."/>
            <person name="Berriman M."/>
        </authorList>
    </citation>
    <scope>NUCLEOTIDE SEQUENCE</scope>
    <source>
        <strain evidence="1">IL3000</strain>
    </source>
</reference>
<name>G0V3E3_TRYCI</name>
<dbReference type="CDD" id="cd23677">
    <property type="entry name" value="RESC3_ARM-like"/>
    <property type="match status" value="1"/>
</dbReference>
<dbReference type="VEuPathDB" id="TriTrypDB:TcIL3000.11.16800"/>